<evidence type="ECO:0000256" key="1">
    <source>
        <dbReference type="SAM" id="MobiDB-lite"/>
    </source>
</evidence>
<evidence type="ECO:0000313" key="3">
    <source>
        <dbReference type="EMBL" id="GAA1666590.1"/>
    </source>
</evidence>
<feature type="transmembrane region" description="Helical" evidence="2">
    <location>
        <begin position="150"/>
        <end position="169"/>
    </location>
</feature>
<organism evidence="3 4">
    <name type="scientific">Nonomuraea maheshkhaliensis</name>
    <dbReference type="NCBI Taxonomy" id="419590"/>
    <lineage>
        <taxon>Bacteria</taxon>
        <taxon>Bacillati</taxon>
        <taxon>Actinomycetota</taxon>
        <taxon>Actinomycetes</taxon>
        <taxon>Streptosporangiales</taxon>
        <taxon>Streptosporangiaceae</taxon>
        <taxon>Nonomuraea</taxon>
    </lineage>
</organism>
<evidence type="ECO:0008006" key="5">
    <source>
        <dbReference type="Google" id="ProtNLM"/>
    </source>
</evidence>
<gene>
    <name evidence="3" type="ORF">GCM10009733_075210</name>
</gene>
<sequence length="222" mass="23139">MHSLGAEMSHKRSGLLPGLLAGLLAALVCAAGMGMVVLFQQSLPAAVITFWGGHPVLLGLSLVIAALVALATGAVRPRSLVLLPFAALFAGGAVVAGQITGSSILYGAALRGGPSPEPATADLGDIDMTNFNTGLQDALALYRGPLAETWSAWLYVAVAAVAAFALLTLRVTRVRRAQRAQEDAAEAEETKEPEYRAPFEPAQQPTPKTTADLFTPRKPVKD</sequence>
<proteinExistence type="predicted"/>
<feature type="transmembrane region" description="Helical" evidence="2">
    <location>
        <begin position="82"/>
        <end position="106"/>
    </location>
</feature>
<keyword evidence="2" id="KW-0812">Transmembrane</keyword>
<name>A0ABN2G7G2_9ACTN</name>
<keyword evidence="2" id="KW-0472">Membrane</keyword>
<keyword evidence="4" id="KW-1185">Reference proteome</keyword>
<reference evidence="3 4" key="1">
    <citation type="journal article" date="2019" name="Int. J. Syst. Evol. Microbiol.">
        <title>The Global Catalogue of Microorganisms (GCM) 10K type strain sequencing project: providing services to taxonomists for standard genome sequencing and annotation.</title>
        <authorList>
            <consortium name="The Broad Institute Genomics Platform"/>
            <consortium name="The Broad Institute Genome Sequencing Center for Infectious Disease"/>
            <person name="Wu L."/>
            <person name="Ma J."/>
        </authorList>
    </citation>
    <scope>NUCLEOTIDE SEQUENCE [LARGE SCALE GENOMIC DNA]</scope>
    <source>
        <strain evidence="3 4">JCM 13929</strain>
    </source>
</reference>
<evidence type="ECO:0000313" key="4">
    <source>
        <dbReference type="Proteomes" id="UP001500064"/>
    </source>
</evidence>
<dbReference type="EMBL" id="BAAAMU010000076">
    <property type="protein sequence ID" value="GAA1666590.1"/>
    <property type="molecule type" value="Genomic_DNA"/>
</dbReference>
<feature type="region of interest" description="Disordered" evidence="1">
    <location>
        <begin position="179"/>
        <end position="222"/>
    </location>
</feature>
<feature type="compositionally biased region" description="Basic and acidic residues" evidence="1">
    <location>
        <begin position="188"/>
        <end position="197"/>
    </location>
</feature>
<dbReference type="Proteomes" id="UP001500064">
    <property type="component" value="Unassembled WGS sequence"/>
</dbReference>
<protein>
    <recommendedName>
        <fullName evidence="5">MFS transporter</fullName>
    </recommendedName>
</protein>
<feature type="transmembrane region" description="Helical" evidence="2">
    <location>
        <begin position="54"/>
        <end position="75"/>
    </location>
</feature>
<accession>A0ABN2G7G2</accession>
<evidence type="ECO:0000256" key="2">
    <source>
        <dbReference type="SAM" id="Phobius"/>
    </source>
</evidence>
<comment type="caution">
    <text evidence="3">The sequence shown here is derived from an EMBL/GenBank/DDBJ whole genome shotgun (WGS) entry which is preliminary data.</text>
</comment>
<keyword evidence="2" id="KW-1133">Transmembrane helix</keyword>